<proteinExistence type="predicted"/>
<protein>
    <submittedName>
        <fullName evidence="2">DNA mismatch endonuclease Vsr</fullName>
    </submittedName>
</protein>
<dbReference type="EMBL" id="FZOO01000003">
    <property type="protein sequence ID" value="SNS38874.1"/>
    <property type="molecule type" value="Genomic_DNA"/>
</dbReference>
<dbReference type="InterPro" id="IPR011335">
    <property type="entry name" value="Restrct_endonuc-II-like"/>
</dbReference>
<dbReference type="Pfam" id="PF04480">
    <property type="entry name" value="DUF559"/>
    <property type="match status" value="1"/>
</dbReference>
<keyword evidence="3" id="KW-1185">Reference proteome</keyword>
<evidence type="ECO:0000313" key="3">
    <source>
        <dbReference type="Proteomes" id="UP000198373"/>
    </source>
</evidence>
<dbReference type="InterPro" id="IPR007569">
    <property type="entry name" value="DUF559"/>
</dbReference>
<feature type="domain" description="DUF559" evidence="1">
    <location>
        <begin position="29"/>
        <end position="67"/>
    </location>
</feature>
<dbReference type="SUPFAM" id="SSF52980">
    <property type="entry name" value="Restriction endonuclease-like"/>
    <property type="match status" value="1"/>
</dbReference>
<organism evidence="2 3">
    <name type="scientific">Geodermatophilus pulveris</name>
    <dbReference type="NCBI Taxonomy" id="1564159"/>
    <lineage>
        <taxon>Bacteria</taxon>
        <taxon>Bacillati</taxon>
        <taxon>Actinomycetota</taxon>
        <taxon>Actinomycetes</taxon>
        <taxon>Geodermatophilales</taxon>
        <taxon>Geodermatophilaceae</taxon>
        <taxon>Geodermatophilus</taxon>
    </lineage>
</organism>
<accession>A0A239E4R4</accession>
<reference evidence="3" key="1">
    <citation type="submission" date="2017-06" db="EMBL/GenBank/DDBJ databases">
        <authorList>
            <person name="Varghese N."/>
            <person name="Submissions S."/>
        </authorList>
    </citation>
    <scope>NUCLEOTIDE SEQUENCE [LARGE SCALE GENOMIC DNA]</scope>
    <source>
        <strain evidence="3">DSM 46839</strain>
    </source>
</reference>
<keyword evidence="2" id="KW-0540">Nuclease</keyword>
<dbReference type="Gene3D" id="3.40.960.10">
    <property type="entry name" value="VSR Endonuclease"/>
    <property type="match status" value="1"/>
</dbReference>
<sequence>MDGCFWHGCPLHLRMPRANPDYWPAKIARNMERDRETNEKLTEAGWRVLRFWEHEDPDDVARRIEQAVRQA</sequence>
<keyword evidence="2" id="KW-0255">Endonuclease</keyword>
<name>A0A239E4R4_9ACTN</name>
<evidence type="ECO:0000259" key="1">
    <source>
        <dbReference type="Pfam" id="PF04480"/>
    </source>
</evidence>
<keyword evidence="2" id="KW-0378">Hydrolase</keyword>
<evidence type="ECO:0000313" key="2">
    <source>
        <dbReference type="EMBL" id="SNS38874.1"/>
    </source>
</evidence>
<dbReference type="AlphaFoldDB" id="A0A239E4R4"/>
<dbReference type="GO" id="GO:0004519">
    <property type="term" value="F:endonuclease activity"/>
    <property type="evidence" value="ECO:0007669"/>
    <property type="project" value="UniProtKB-KW"/>
</dbReference>
<dbReference type="Proteomes" id="UP000198373">
    <property type="component" value="Unassembled WGS sequence"/>
</dbReference>
<gene>
    <name evidence="2" type="ORF">SAMN06893096_103495</name>
</gene>